<dbReference type="PANTHER" id="PTHR43386:SF1">
    <property type="entry name" value="D,D-DIPEPTIDE TRANSPORT SYSTEM PERMEASE PROTEIN DDPC-RELATED"/>
    <property type="match status" value="1"/>
</dbReference>
<feature type="transmembrane region" description="Helical" evidence="7">
    <location>
        <begin position="53"/>
        <end position="79"/>
    </location>
</feature>
<evidence type="ECO:0000256" key="6">
    <source>
        <dbReference type="ARBA" id="ARBA00023136"/>
    </source>
</evidence>
<gene>
    <name evidence="9" type="ORF">KDK_77890</name>
</gene>
<keyword evidence="6 7" id="KW-0472">Membrane</keyword>
<dbReference type="GO" id="GO:0071916">
    <property type="term" value="F:dipeptide transmembrane transporter activity"/>
    <property type="evidence" value="ECO:0007669"/>
    <property type="project" value="TreeGrafter"/>
</dbReference>
<protein>
    <recommendedName>
        <fullName evidence="8">ABC transmembrane type-1 domain-containing protein</fullName>
    </recommendedName>
</protein>
<dbReference type="InterPro" id="IPR035906">
    <property type="entry name" value="MetI-like_sf"/>
</dbReference>
<name>A0A402AY19_9CHLR</name>
<comment type="caution">
    <text evidence="9">The sequence shown here is derived from an EMBL/GenBank/DDBJ whole genome shotgun (WGS) entry which is preliminary data.</text>
</comment>
<reference evidence="10" key="1">
    <citation type="submission" date="2018-12" db="EMBL/GenBank/DDBJ databases">
        <title>Tengunoibacter tsumagoiensis gen. nov., sp. nov., Dictyobacter kobayashii sp. nov., D. alpinus sp. nov., and D. joshuensis sp. nov. and description of Dictyobacteraceae fam. nov. within the order Ktedonobacterales isolated from Tengu-no-mugimeshi.</title>
        <authorList>
            <person name="Wang C.M."/>
            <person name="Zheng Y."/>
            <person name="Sakai Y."/>
            <person name="Toyoda A."/>
            <person name="Minakuchi Y."/>
            <person name="Abe K."/>
            <person name="Yokota A."/>
            <person name="Yabe S."/>
        </authorList>
    </citation>
    <scope>NUCLEOTIDE SEQUENCE [LARGE SCALE GENOMIC DNA]</scope>
    <source>
        <strain evidence="10">Uno11</strain>
    </source>
</reference>
<evidence type="ECO:0000256" key="7">
    <source>
        <dbReference type="RuleBase" id="RU363032"/>
    </source>
</evidence>
<evidence type="ECO:0000256" key="5">
    <source>
        <dbReference type="ARBA" id="ARBA00022989"/>
    </source>
</evidence>
<keyword evidence="3" id="KW-1003">Cell membrane</keyword>
<evidence type="ECO:0000256" key="2">
    <source>
        <dbReference type="ARBA" id="ARBA00022448"/>
    </source>
</evidence>
<dbReference type="PANTHER" id="PTHR43386">
    <property type="entry name" value="OLIGOPEPTIDE TRANSPORT SYSTEM PERMEASE PROTEIN APPC"/>
    <property type="match status" value="1"/>
</dbReference>
<keyword evidence="2 7" id="KW-0813">Transport</keyword>
<comment type="subcellular location">
    <subcellularLocation>
        <location evidence="1 7">Cell membrane</location>
        <topology evidence="1 7">Multi-pass membrane protein</topology>
    </subcellularLocation>
</comment>
<evidence type="ECO:0000313" key="10">
    <source>
        <dbReference type="Proteomes" id="UP000287188"/>
    </source>
</evidence>
<proteinExistence type="inferred from homology"/>
<dbReference type="GO" id="GO:0005886">
    <property type="term" value="C:plasma membrane"/>
    <property type="evidence" value="ECO:0007669"/>
    <property type="project" value="UniProtKB-SubCell"/>
</dbReference>
<dbReference type="InterPro" id="IPR000515">
    <property type="entry name" value="MetI-like"/>
</dbReference>
<evidence type="ECO:0000256" key="4">
    <source>
        <dbReference type="ARBA" id="ARBA00022692"/>
    </source>
</evidence>
<dbReference type="AlphaFoldDB" id="A0A402AY19"/>
<evidence type="ECO:0000256" key="1">
    <source>
        <dbReference type="ARBA" id="ARBA00004651"/>
    </source>
</evidence>
<dbReference type="RefSeq" id="WP_126557300.1">
    <property type="nucleotide sequence ID" value="NZ_BIFS01000002.1"/>
</dbReference>
<dbReference type="CDD" id="cd06261">
    <property type="entry name" value="TM_PBP2"/>
    <property type="match status" value="1"/>
</dbReference>
<dbReference type="SUPFAM" id="SSF161098">
    <property type="entry name" value="MetI-like"/>
    <property type="match status" value="1"/>
</dbReference>
<evidence type="ECO:0000313" key="9">
    <source>
        <dbReference type="EMBL" id="GCE23989.1"/>
    </source>
</evidence>
<evidence type="ECO:0000259" key="8">
    <source>
        <dbReference type="PROSITE" id="PS50928"/>
    </source>
</evidence>
<dbReference type="Gene3D" id="1.10.3720.10">
    <property type="entry name" value="MetI-like"/>
    <property type="match status" value="1"/>
</dbReference>
<comment type="similarity">
    <text evidence="7">Belongs to the binding-protein-dependent transport system permease family.</text>
</comment>
<organism evidence="9 10">
    <name type="scientific">Dictyobacter kobayashii</name>
    <dbReference type="NCBI Taxonomy" id="2014872"/>
    <lineage>
        <taxon>Bacteria</taxon>
        <taxon>Bacillati</taxon>
        <taxon>Chloroflexota</taxon>
        <taxon>Ktedonobacteria</taxon>
        <taxon>Ktedonobacterales</taxon>
        <taxon>Dictyobacteraceae</taxon>
        <taxon>Dictyobacter</taxon>
    </lineage>
</organism>
<feature type="transmembrane region" description="Helical" evidence="7">
    <location>
        <begin position="20"/>
        <end position="46"/>
    </location>
</feature>
<dbReference type="Proteomes" id="UP000287188">
    <property type="component" value="Unassembled WGS sequence"/>
</dbReference>
<keyword evidence="10" id="KW-1185">Reference proteome</keyword>
<sequence>MGTTQKGEDLFSQLVYGARISLLVGFISALGSTCLQIVLGLTAGYFGGLTDNILSLFINVFLLLPSIPLGVVIASFAPFKGPETITLLLLFTSWSYGARVLRAQTLSMRNREFVEAARASGESSLRIIFF</sequence>
<accession>A0A402AY19</accession>
<dbReference type="EMBL" id="BIFS01000002">
    <property type="protein sequence ID" value="GCE23989.1"/>
    <property type="molecule type" value="Genomic_DNA"/>
</dbReference>
<keyword evidence="5 7" id="KW-1133">Transmembrane helix</keyword>
<feature type="domain" description="ABC transmembrane type-1" evidence="8">
    <location>
        <begin position="22"/>
        <end position="130"/>
    </location>
</feature>
<dbReference type="OrthoDB" id="9789244at2"/>
<dbReference type="InterPro" id="IPR050366">
    <property type="entry name" value="BP-dependent_transpt_permease"/>
</dbReference>
<dbReference type="PROSITE" id="PS50928">
    <property type="entry name" value="ABC_TM1"/>
    <property type="match status" value="1"/>
</dbReference>
<dbReference type="Pfam" id="PF00528">
    <property type="entry name" value="BPD_transp_1"/>
    <property type="match status" value="1"/>
</dbReference>
<keyword evidence="4 7" id="KW-0812">Transmembrane</keyword>
<evidence type="ECO:0000256" key="3">
    <source>
        <dbReference type="ARBA" id="ARBA00022475"/>
    </source>
</evidence>